<dbReference type="SUPFAM" id="SSF48334">
    <property type="entry name" value="DNA repair protein MutS, domain III"/>
    <property type="match status" value="1"/>
</dbReference>
<dbReference type="RefSeq" id="WP_234652791.1">
    <property type="nucleotide sequence ID" value="NZ_CP094997.1"/>
</dbReference>
<dbReference type="Proteomes" id="UP001139000">
    <property type="component" value="Unassembled WGS sequence"/>
</dbReference>
<evidence type="ECO:0000259" key="4">
    <source>
        <dbReference type="SMART" id="SM00534"/>
    </source>
</evidence>
<dbReference type="InterPro" id="IPR036187">
    <property type="entry name" value="DNA_mismatch_repair_MutS_sf"/>
</dbReference>
<protein>
    <submittedName>
        <fullName evidence="5">DNA mismatch repair protein MutS</fullName>
    </submittedName>
</protein>
<keyword evidence="1" id="KW-0547">Nucleotide-binding</keyword>
<dbReference type="Gene3D" id="1.10.1420.10">
    <property type="match status" value="1"/>
</dbReference>
<keyword evidence="2" id="KW-0067">ATP-binding</keyword>
<dbReference type="GO" id="GO:0140664">
    <property type="term" value="F:ATP-dependent DNA damage sensor activity"/>
    <property type="evidence" value="ECO:0007669"/>
    <property type="project" value="InterPro"/>
</dbReference>
<reference evidence="5" key="1">
    <citation type="submission" date="2021-12" db="EMBL/GenBank/DDBJ databases">
        <title>Novel species in genus Dyadobacter.</title>
        <authorList>
            <person name="Ma C."/>
        </authorList>
    </citation>
    <scope>NUCLEOTIDE SEQUENCE</scope>
    <source>
        <strain evidence="5">LJ419</strain>
    </source>
</reference>
<dbReference type="GO" id="GO:0006298">
    <property type="term" value="P:mismatch repair"/>
    <property type="evidence" value="ECO:0007669"/>
    <property type="project" value="InterPro"/>
</dbReference>
<dbReference type="Pfam" id="PF00488">
    <property type="entry name" value="MutS_V"/>
    <property type="match status" value="1"/>
</dbReference>
<dbReference type="GO" id="GO:0030983">
    <property type="term" value="F:mismatched DNA binding"/>
    <property type="evidence" value="ECO:0007669"/>
    <property type="project" value="InterPro"/>
</dbReference>
<organism evidence="5 6">
    <name type="scientific">Dyadobacter chenwenxiniae</name>
    <dbReference type="NCBI Taxonomy" id="2906456"/>
    <lineage>
        <taxon>Bacteria</taxon>
        <taxon>Pseudomonadati</taxon>
        <taxon>Bacteroidota</taxon>
        <taxon>Cytophagia</taxon>
        <taxon>Cytophagales</taxon>
        <taxon>Spirosomataceae</taxon>
        <taxon>Dyadobacter</taxon>
    </lineage>
</organism>
<dbReference type="Gene3D" id="3.40.50.300">
    <property type="entry name" value="P-loop containing nucleotide triphosphate hydrolases"/>
    <property type="match status" value="1"/>
</dbReference>
<dbReference type="AlphaFoldDB" id="A0A9X1PGA5"/>
<evidence type="ECO:0000256" key="2">
    <source>
        <dbReference type="ARBA" id="ARBA00022840"/>
    </source>
</evidence>
<dbReference type="PANTHER" id="PTHR11361">
    <property type="entry name" value="DNA MISMATCH REPAIR PROTEIN MUTS FAMILY MEMBER"/>
    <property type="match status" value="1"/>
</dbReference>
<dbReference type="GO" id="GO:0005829">
    <property type="term" value="C:cytosol"/>
    <property type="evidence" value="ECO:0007669"/>
    <property type="project" value="TreeGrafter"/>
</dbReference>
<dbReference type="GO" id="GO:0005524">
    <property type="term" value="F:ATP binding"/>
    <property type="evidence" value="ECO:0007669"/>
    <property type="project" value="UniProtKB-KW"/>
</dbReference>
<dbReference type="PANTHER" id="PTHR11361:SF99">
    <property type="entry name" value="DNA MISMATCH REPAIR PROTEIN"/>
    <property type="match status" value="1"/>
</dbReference>
<evidence type="ECO:0000256" key="1">
    <source>
        <dbReference type="ARBA" id="ARBA00022741"/>
    </source>
</evidence>
<dbReference type="InterPro" id="IPR045076">
    <property type="entry name" value="MutS"/>
</dbReference>
<dbReference type="EMBL" id="JAJTTC010000001">
    <property type="protein sequence ID" value="MCF0060188.1"/>
    <property type="molecule type" value="Genomic_DNA"/>
</dbReference>
<feature type="domain" description="DNA mismatch repair proteins mutS family" evidence="4">
    <location>
        <begin position="268"/>
        <end position="449"/>
    </location>
</feature>
<keyword evidence="3" id="KW-0238">DNA-binding</keyword>
<accession>A0A9X1PGA5</accession>
<dbReference type="InterPro" id="IPR027417">
    <property type="entry name" value="P-loop_NTPase"/>
</dbReference>
<keyword evidence="6" id="KW-1185">Reference proteome</keyword>
<evidence type="ECO:0000256" key="3">
    <source>
        <dbReference type="ARBA" id="ARBA00023125"/>
    </source>
</evidence>
<proteinExistence type="predicted"/>
<dbReference type="SMART" id="SM00534">
    <property type="entry name" value="MUTSac"/>
    <property type="match status" value="1"/>
</dbReference>
<comment type="caution">
    <text evidence="5">The sequence shown here is derived from an EMBL/GenBank/DDBJ whole genome shotgun (WGS) entry which is preliminary data.</text>
</comment>
<evidence type="ECO:0000313" key="6">
    <source>
        <dbReference type="Proteomes" id="UP001139000"/>
    </source>
</evidence>
<name>A0A9X1PGA5_9BACT</name>
<dbReference type="InterPro" id="IPR000432">
    <property type="entry name" value="DNA_mismatch_repair_MutS_C"/>
</dbReference>
<gene>
    <name evidence="5" type="ORF">LXM26_01680</name>
</gene>
<evidence type="ECO:0000313" key="5">
    <source>
        <dbReference type="EMBL" id="MCF0060188.1"/>
    </source>
</evidence>
<sequence>MRITETFKMHPIDSQTLQELQIFPKNPRDASILNFFDRSATEGGRDHLRQLLTSPKRSHSDVIAFQDLLKAIMNEPDTFKINISRTYVAAAEAYYGSNIAYSMSQDVVRHWFDTLIFSLRNPAEFYMVQSGFFATFKVLKAIEKMTAALPASLPDLLKDDAGFLNAFLNKKGLRNMLRREEKKLSIRVIFYWDYFLRIVFKKELRSVLDIFYKFDAYQAISQTAIVNRLSFPEFDERNAGRASFNARDIWHPLIKAAVPNSISLDDETPVCMLTGANTSGKTTFLKTCGIAVYLAHLGWPVPATGLRLTFCDRLFTSIHLSDDISLGYSHFYSEVMRIKTIAEALYAGENCFIVIDELFRGTNQEDSLQCSIKVIGGFARHKNSLFFVSTHLEPLLQRFEHEGSICFRCFRTHIKGDNFINSYQIENGISSERLGQIILKKAGIELLLNGKKE</sequence>
<dbReference type="SUPFAM" id="SSF52540">
    <property type="entry name" value="P-loop containing nucleoside triphosphate hydrolases"/>
    <property type="match status" value="1"/>
</dbReference>